<comment type="caution">
    <text evidence="13">The sequence shown here is derived from an EMBL/GenBank/DDBJ whole genome shotgun (WGS) entry which is preliminary data.</text>
</comment>
<feature type="domain" description="DNA polymerase delta subunit OB-fold" evidence="12">
    <location>
        <begin position="59"/>
        <end position="207"/>
    </location>
</feature>
<dbReference type="InterPro" id="IPR024826">
    <property type="entry name" value="DNA_pol_delta/II_ssu"/>
</dbReference>
<gene>
    <name evidence="13" type="ORF">Cboi02_000441800</name>
</gene>
<dbReference type="EC" id="2.7.7.7" evidence="3"/>
<evidence type="ECO:0000313" key="13">
    <source>
        <dbReference type="EMBL" id="GME74448.1"/>
    </source>
</evidence>
<keyword evidence="4" id="KW-0808">Transferase</keyword>
<evidence type="ECO:0000256" key="2">
    <source>
        <dbReference type="ARBA" id="ARBA00006035"/>
    </source>
</evidence>
<comment type="similarity">
    <text evidence="2">Belongs to the DNA polymerase delta/II small subunit family.</text>
</comment>
<keyword evidence="8" id="KW-0539">Nucleus</keyword>
<evidence type="ECO:0000259" key="11">
    <source>
        <dbReference type="Pfam" id="PF04042"/>
    </source>
</evidence>
<dbReference type="GO" id="GO:0043625">
    <property type="term" value="C:delta DNA polymerase complex"/>
    <property type="evidence" value="ECO:0007669"/>
    <property type="project" value="TreeGrafter"/>
</dbReference>
<keyword evidence="7" id="KW-0239">DNA-directed DNA polymerase</keyword>
<dbReference type="PANTHER" id="PTHR10416:SF0">
    <property type="entry name" value="DNA POLYMERASE DELTA SUBUNIT 2"/>
    <property type="match status" value="1"/>
</dbReference>
<evidence type="ECO:0000256" key="9">
    <source>
        <dbReference type="ARBA" id="ARBA00049244"/>
    </source>
</evidence>
<keyword evidence="5" id="KW-0548">Nucleotidyltransferase</keyword>
<evidence type="ECO:0000256" key="4">
    <source>
        <dbReference type="ARBA" id="ARBA00022679"/>
    </source>
</evidence>
<dbReference type="InterPro" id="IPR007185">
    <property type="entry name" value="DNA_pol_a/d/e_bsu"/>
</dbReference>
<evidence type="ECO:0000313" key="14">
    <source>
        <dbReference type="Proteomes" id="UP001165120"/>
    </source>
</evidence>
<dbReference type="GO" id="GO:0006281">
    <property type="term" value="P:DNA repair"/>
    <property type="evidence" value="ECO:0007669"/>
    <property type="project" value="UniProtKB-ARBA"/>
</dbReference>
<accession>A0A9W6T6E6</accession>
<dbReference type="GO" id="GO:0006273">
    <property type="term" value="P:lagging strand elongation"/>
    <property type="evidence" value="ECO:0007669"/>
    <property type="project" value="UniProtKB-ARBA"/>
</dbReference>
<dbReference type="Pfam" id="PF04042">
    <property type="entry name" value="DNA_pol_E_B"/>
    <property type="match status" value="1"/>
</dbReference>
<evidence type="ECO:0000256" key="3">
    <source>
        <dbReference type="ARBA" id="ARBA00012417"/>
    </source>
</evidence>
<dbReference type="Gene3D" id="3.60.21.50">
    <property type="match status" value="1"/>
</dbReference>
<dbReference type="Pfam" id="PF18018">
    <property type="entry name" value="DNA_pol_D_N"/>
    <property type="match status" value="1"/>
</dbReference>
<evidence type="ECO:0000256" key="8">
    <source>
        <dbReference type="ARBA" id="ARBA00023242"/>
    </source>
</evidence>
<evidence type="ECO:0000256" key="1">
    <source>
        <dbReference type="ARBA" id="ARBA00004123"/>
    </source>
</evidence>
<keyword evidence="14" id="KW-1185">Reference proteome</keyword>
<dbReference type="Proteomes" id="UP001165120">
    <property type="component" value="Unassembled WGS sequence"/>
</dbReference>
<comment type="catalytic activity">
    <reaction evidence="9">
        <text>DNA(n) + a 2'-deoxyribonucleoside 5'-triphosphate = DNA(n+1) + diphosphate</text>
        <dbReference type="Rhea" id="RHEA:22508"/>
        <dbReference type="Rhea" id="RHEA-COMP:17339"/>
        <dbReference type="Rhea" id="RHEA-COMP:17340"/>
        <dbReference type="ChEBI" id="CHEBI:33019"/>
        <dbReference type="ChEBI" id="CHEBI:61560"/>
        <dbReference type="ChEBI" id="CHEBI:173112"/>
        <dbReference type="EC" id="2.7.7.7"/>
    </reaction>
</comment>
<evidence type="ECO:0000256" key="7">
    <source>
        <dbReference type="ARBA" id="ARBA00022932"/>
    </source>
</evidence>
<organism evidence="13 14">
    <name type="scientific">Candida boidinii</name>
    <name type="common">Yeast</name>
    <dbReference type="NCBI Taxonomy" id="5477"/>
    <lineage>
        <taxon>Eukaryota</taxon>
        <taxon>Fungi</taxon>
        <taxon>Dikarya</taxon>
        <taxon>Ascomycota</taxon>
        <taxon>Saccharomycotina</taxon>
        <taxon>Pichiomycetes</taxon>
        <taxon>Pichiales</taxon>
        <taxon>Pichiaceae</taxon>
        <taxon>Ogataea</taxon>
        <taxon>Ogataea/Candida clade</taxon>
    </lineage>
</organism>
<dbReference type="EMBL" id="BSXN01001779">
    <property type="protein sequence ID" value="GME74448.1"/>
    <property type="molecule type" value="Genomic_DNA"/>
</dbReference>
<comment type="subcellular location">
    <subcellularLocation>
        <location evidence="1">Nucleus</location>
    </subcellularLocation>
</comment>
<protein>
    <recommendedName>
        <fullName evidence="3">DNA-directed DNA polymerase</fullName>
        <ecNumber evidence="3">2.7.7.7</ecNumber>
    </recommendedName>
</protein>
<name>A0A9W6T6E6_CANBO</name>
<evidence type="ECO:0000256" key="5">
    <source>
        <dbReference type="ARBA" id="ARBA00022695"/>
    </source>
</evidence>
<proteinExistence type="inferred from homology"/>
<feature type="domain" description="DNA polymerase alpha/delta/epsilon subunit B" evidence="11">
    <location>
        <begin position="227"/>
        <end position="483"/>
    </location>
</feature>
<evidence type="ECO:0000259" key="12">
    <source>
        <dbReference type="Pfam" id="PF18018"/>
    </source>
</evidence>
<dbReference type="FunFam" id="2.40.50.430:FF:000002">
    <property type="entry name" value="DNA polymerase delta subunit"/>
    <property type="match status" value="1"/>
</dbReference>
<dbReference type="PANTHER" id="PTHR10416">
    <property type="entry name" value="DNA POLYMERASE DELTA SUBUNIT 2"/>
    <property type="match status" value="1"/>
</dbReference>
<dbReference type="GO" id="GO:0003677">
    <property type="term" value="F:DNA binding"/>
    <property type="evidence" value="ECO:0007669"/>
    <property type="project" value="InterPro"/>
</dbReference>
<feature type="region of interest" description="Disordered" evidence="10">
    <location>
        <begin position="284"/>
        <end position="308"/>
    </location>
</feature>
<dbReference type="Gene3D" id="2.40.50.430">
    <property type="match status" value="1"/>
</dbReference>
<dbReference type="InterPro" id="IPR040663">
    <property type="entry name" value="DNA_pol_D_N"/>
</dbReference>
<evidence type="ECO:0000256" key="6">
    <source>
        <dbReference type="ARBA" id="ARBA00022705"/>
    </source>
</evidence>
<evidence type="ECO:0000256" key="10">
    <source>
        <dbReference type="SAM" id="MobiDB-lite"/>
    </source>
</evidence>
<dbReference type="AlphaFoldDB" id="A0A9W6T6E6"/>
<sequence length="530" mass="60332">MFSNIDIKVYKGNKVQGIYLDIMTEDVNFGMRHKSTIPQDYKFKDLYSLPKTKRTYGSQFNQMYNQRVKSLKSRVMKMAIFKWKNETINDAPVVYTNKILDVKDSTPCYIIGTVFMDMKYKPNILKEVSENMYAAPVIKDLSNLSKLDQIRTDSYSDPKTDQIMLEDESGRIVLDGELLDKIILATGAVVGLLGMEIESGVFTVVDIVYPEPSPQIPRLITNNKNKIAFISGINITPNDLELGKLEILKDYLLGELMTDPKSLALISSITRLVISGNSVRVNQNLIPNSGDSSNGSKNKHSMDKNKYRDLNKSNYNADAMRILDGFLYTLLSSMSITIMPGENDPSEIGLPQQEFHKSFFPQCKQYSSQSQQSSHFQLVTNPTWLEMDNVRMLGTSGENINDVFKYLIPNIESGEIEFEDSCCCKNEIIYQSRMKMYETSILWQNIVPTSPDTLWCYPFESEDPFTLTETPHVYFIGNQPSFETKMVELYNKNGDTIKTRIFSIPVFKETGEIVLLDTDTLDCSSIKICD</sequence>
<reference evidence="13" key="1">
    <citation type="submission" date="2023-04" db="EMBL/GenBank/DDBJ databases">
        <title>Candida boidinii NBRC 10035.</title>
        <authorList>
            <person name="Ichikawa N."/>
            <person name="Sato H."/>
            <person name="Tonouchi N."/>
        </authorList>
    </citation>
    <scope>NUCLEOTIDE SEQUENCE</scope>
    <source>
        <strain evidence="13">NBRC 10035</strain>
    </source>
</reference>
<keyword evidence="6" id="KW-0235">DNA replication</keyword>
<dbReference type="GO" id="GO:0003887">
    <property type="term" value="F:DNA-directed DNA polymerase activity"/>
    <property type="evidence" value="ECO:0007669"/>
    <property type="project" value="UniProtKB-KW"/>
</dbReference>